<dbReference type="InterPro" id="IPR010290">
    <property type="entry name" value="TM_effector"/>
</dbReference>
<protein>
    <submittedName>
        <fullName evidence="9">Major facilitator superfamily protein [Amycolicicoccus subflavus DQS3-9A1]</fullName>
    </submittedName>
</protein>
<feature type="transmembrane region" description="Helical" evidence="7">
    <location>
        <begin position="401"/>
        <end position="421"/>
    </location>
</feature>
<sequence>MCYVFLVPLSRSEPLDPVGVSGTTAPLPSRGALGLMFDRVFGALFWGKMFAVVAVWTHGLVAAVVMYEATRSALMVGLVGVVQFAPQLILAPTSGKWADTGNPARQILLGRVFCVIGSGSIAVWMYAVPTLQGMAVAVPILLGTTLVGIGFVVGGPAMQSIVPNLIRPGELATAMALNSLPMTVGRIIGPAAGAYLAAHLGPASAFTVSAVLHFVFALFLILVTFPSPPPRQPGTDYRVRAAIRYVLADRPLLLALAAVTTVGIVSDPSITLAPSIADALGGDAAMVGSLSAVFGVGAAIGMGSLAVLRGRIASAYVSSIGMAALTAGSTVLAFGLQPWLAYTGFLLAGLGFGCAMTGLSTVVQERAPEELRGRIMALWLVGFLGSRPIAAAVLGGTADLVNVYVAFGVAAGLALIVTLLCRPSKLADTPAAVG</sequence>
<keyword evidence="4 7" id="KW-0812">Transmembrane</keyword>
<evidence type="ECO:0000313" key="10">
    <source>
        <dbReference type="Proteomes" id="UP000252008"/>
    </source>
</evidence>
<feature type="transmembrane region" description="Helical" evidence="7">
    <location>
        <begin position="45"/>
        <end position="67"/>
    </location>
</feature>
<reference evidence="9 10" key="1">
    <citation type="submission" date="2018-05" db="EMBL/GenBank/DDBJ databases">
        <authorList>
            <consortium name="IHU Genomes"/>
        </authorList>
    </citation>
    <scope>NUCLEOTIDE SEQUENCE [LARGE SCALE GENOMIC DNA]</scope>
    <source>
        <strain evidence="9 10">P7335</strain>
    </source>
</reference>
<dbReference type="STRING" id="39692.BST38_06635"/>
<evidence type="ECO:0000256" key="2">
    <source>
        <dbReference type="ARBA" id="ARBA00022448"/>
    </source>
</evidence>
<dbReference type="Proteomes" id="UP000252008">
    <property type="component" value="Unassembled WGS sequence"/>
</dbReference>
<evidence type="ECO:0000313" key="9">
    <source>
        <dbReference type="EMBL" id="SRX78998.1"/>
    </source>
</evidence>
<dbReference type="GO" id="GO:0022857">
    <property type="term" value="F:transmembrane transporter activity"/>
    <property type="evidence" value="ECO:0007669"/>
    <property type="project" value="InterPro"/>
</dbReference>
<comment type="subcellular location">
    <subcellularLocation>
        <location evidence="1">Cell membrane</location>
        <topology evidence="1">Multi-pass membrane protein</topology>
    </subcellularLocation>
</comment>
<dbReference type="InterPro" id="IPR036259">
    <property type="entry name" value="MFS_trans_sf"/>
</dbReference>
<keyword evidence="3" id="KW-1003">Cell membrane</keyword>
<dbReference type="AlphaFoldDB" id="A0A375YD60"/>
<proteinExistence type="predicted"/>
<accession>A0A375YD60</accession>
<dbReference type="GO" id="GO:0005886">
    <property type="term" value="C:plasma membrane"/>
    <property type="evidence" value="ECO:0007669"/>
    <property type="project" value="UniProtKB-SubCell"/>
</dbReference>
<feature type="transmembrane region" description="Helical" evidence="7">
    <location>
        <begin position="107"/>
        <end position="127"/>
    </location>
</feature>
<organism evidence="9 10">
    <name type="scientific">Mycolicibacterium parafortuitum</name>
    <name type="common">Mycobacterium parafortuitum</name>
    <dbReference type="NCBI Taxonomy" id="39692"/>
    <lineage>
        <taxon>Bacteria</taxon>
        <taxon>Bacillati</taxon>
        <taxon>Actinomycetota</taxon>
        <taxon>Actinomycetes</taxon>
        <taxon>Mycobacteriales</taxon>
        <taxon>Mycobacteriaceae</taxon>
        <taxon>Mycolicibacterium</taxon>
    </lineage>
</organism>
<dbReference type="Pfam" id="PF05977">
    <property type="entry name" value="MFS_3"/>
    <property type="match status" value="1"/>
</dbReference>
<feature type="domain" description="Major facilitator superfamily (MFS) profile" evidence="8">
    <location>
        <begin position="205"/>
        <end position="434"/>
    </location>
</feature>
<feature type="transmembrane region" description="Helical" evidence="7">
    <location>
        <begin position="285"/>
        <end position="308"/>
    </location>
</feature>
<dbReference type="PANTHER" id="PTHR23513">
    <property type="entry name" value="INTEGRAL MEMBRANE EFFLUX PROTEIN-RELATED"/>
    <property type="match status" value="1"/>
</dbReference>
<dbReference type="PANTHER" id="PTHR23513:SF6">
    <property type="entry name" value="MAJOR FACILITATOR SUPERFAMILY ASSOCIATED DOMAIN-CONTAINING PROTEIN"/>
    <property type="match status" value="1"/>
</dbReference>
<feature type="transmembrane region" description="Helical" evidence="7">
    <location>
        <begin position="246"/>
        <end position="265"/>
    </location>
</feature>
<keyword evidence="5 7" id="KW-1133">Transmembrane helix</keyword>
<evidence type="ECO:0000259" key="8">
    <source>
        <dbReference type="PROSITE" id="PS50850"/>
    </source>
</evidence>
<dbReference type="SUPFAM" id="SSF103473">
    <property type="entry name" value="MFS general substrate transporter"/>
    <property type="match status" value="1"/>
</dbReference>
<keyword evidence="2" id="KW-0813">Transport</keyword>
<dbReference type="Gene3D" id="1.20.1250.20">
    <property type="entry name" value="MFS general substrate transporter like domains"/>
    <property type="match status" value="1"/>
</dbReference>
<feature type="transmembrane region" description="Helical" evidence="7">
    <location>
        <begin position="375"/>
        <end position="395"/>
    </location>
</feature>
<gene>
    <name evidence="9" type="ORF">MPP7335_00731</name>
</gene>
<feature type="transmembrane region" description="Helical" evidence="7">
    <location>
        <begin position="315"/>
        <end position="336"/>
    </location>
</feature>
<keyword evidence="6 7" id="KW-0472">Membrane</keyword>
<feature type="transmembrane region" description="Helical" evidence="7">
    <location>
        <begin position="203"/>
        <end position="225"/>
    </location>
</feature>
<evidence type="ECO:0000256" key="1">
    <source>
        <dbReference type="ARBA" id="ARBA00004651"/>
    </source>
</evidence>
<feature type="transmembrane region" description="Helical" evidence="7">
    <location>
        <begin position="73"/>
        <end position="95"/>
    </location>
</feature>
<evidence type="ECO:0000256" key="6">
    <source>
        <dbReference type="ARBA" id="ARBA00023136"/>
    </source>
</evidence>
<evidence type="ECO:0000256" key="5">
    <source>
        <dbReference type="ARBA" id="ARBA00022989"/>
    </source>
</evidence>
<feature type="transmembrane region" description="Helical" evidence="7">
    <location>
        <begin position="342"/>
        <end position="363"/>
    </location>
</feature>
<evidence type="ECO:0000256" key="7">
    <source>
        <dbReference type="SAM" id="Phobius"/>
    </source>
</evidence>
<feature type="transmembrane region" description="Helical" evidence="7">
    <location>
        <begin position="133"/>
        <end position="154"/>
    </location>
</feature>
<keyword evidence="10" id="KW-1185">Reference proteome</keyword>
<dbReference type="PROSITE" id="PS50850">
    <property type="entry name" value="MFS"/>
    <property type="match status" value="1"/>
</dbReference>
<evidence type="ECO:0000256" key="4">
    <source>
        <dbReference type="ARBA" id="ARBA00022692"/>
    </source>
</evidence>
<dbReference type="EMBL" id="UEGS01000001">
    <property type="protein sequence ID" value="SRX78998.1"/>
    <property type="molecule type" value="Genomic_DNA"/>
</dbReference>
<dbReference type="CDD" id="cd06173">
    <property type="entry name" value="MFS_MefA_like"/>
    <property type="match status" value="1"/>
</dbReference>
<evidence type="ECO:0000256" key="3">
    <source>
        <dbReference type="ARBA" id="ARBA00022475"/>
    </source>
</evidence>
<name>A0A375YD60_MYCPF</name>
<dbReference type="InterPro" id="IPR020846">
    <property type="entry name" value="MFS_dom"/>
</dbReference>